<feature type="region of interest" description="Disordered" evidence="1">
    <location>
        <begin position="1"/>
        <end position="42"/>
    </location>
</feature>
<comment type="caution">
    <text evidence="2">The sequence shown here is derived from an EMBL/GenBank/DDBJ whole genome shotgun (WGS) entry which is preliminary data.</text>
</comment>
<sequence length="42" mass="4143">EGTLSPGCDIQGEGESNDYKGGIGGDGDKLPAGSADTQTICE</sequence>
<feature type="non-terminal residue" evidence="2">
    <location>
        <position position="1"/>
    </location>
</feature>
<dbReference type="AlphaFoldDB" id="X1ER11"/>
<organism evidence="2">
    <name type="scientific">marine sediment metagenome</name>
    <dbReference type="NCBI Taxonomy" id="412755"/>
    <lineage>
        <taxon>unclassified sequences</taxon>
        <taxon>metagenomes</taxon>
        <taxon>ecological metagenomes</taxon>
    </lineage>
</organism>
<protein>
    <submittedName>
        <fullName evidence="2">Uncharacterized protein</fullName>
    </submittedName>
</protein>
<evidence type="ECO:0000313" key="2">
    <source>
        <dbReference type="EMBL" id="GAH19559.1"/>
    </source>
</evidence>
<evidence type="ECO:0000256" key="1">
    <source>
        <dbReference type="SAM" id="MobiDB-lite"/>
    </source>
</evidence>
<accession>X1ER11</accession>
<name>X1ER11_9ZZZZ</name>
<reference evidence="2" key="1">
    <citation type="journal article" date="2014" name="Front. Microbiol.">
        <title>High frequency of phylogenetically diverse reductive dehalogenase-homologous genes in deep subseafloor sedimentary metagenomes.</title>
        <authorList>
            <person name="Kawai M."/>
            <person name="Futagami T."/>
            <person name="Toyoda A."/>
            <person name="Takaki Y."/>
            <person name="Nishi S."/>
            <person name="Hori S."/>
            <person name="Arai W."/>
            <person name="Tsubouchi T."/>
            <person name="Morono Y."/>
            <person name="Uchiyama I."/>
            <person name="Ito T."/>
            <person name="Fujiyama A."/>
            <person name="Inagaki F."/>
            <person name="Takami H."/>
        </authorList>
    </citation>
    <scope>NUCLEOTIDE SEQUENCE</scope>
    <source>
        <strain evidence="2">Expedition CK06-06</strain>
    </source>
</reference>
<proteinExistence type="predicted"/>
<gene>
    <name evidence="2" type="ORF">S03H2_04210</name>
</gene>
<dbReference type="EMBL" id="BARU01001646">
    <property type="protein sequence ID" value="GAH19559.1"/>
    <property type="molecule type" value="Genomic_DNA"/>
</dbReference>